<protein>
    <recommendedName>
        <fullName evidence="2">G domain-containing protein</fullName>
    </recommendedName>
</protein>
<dbReference type="GO" id="GO:0005525">
    <property type="term" value="F:GTP binding"/>
    <property type="evidence" value="ECO:0007669"/>
    <property type="project" value="InterPro"/>
</dbReference>
<proteinExistence type="predicted"/>
<dbReference type="InterPro" id="IPR027417">
    <property type="entry name" value="P-loop_NTPase"/>
</dbReference>
<dbReference type="OrthoDB" id="8954335at2759"/>
<gene>
    <name evidence="3" type="ORF">BDN71DRAFT_1511335</name>
</gene>
<dbReference type="EMBL" id="MU154643">
    <property type="protein sequence ID" value="KAF9490362.1"/>
    <property type="molecule type" value="Genomic_DNA"/>
</dbReference>
<dbReference type="SUPFAM" id="SSF52540">
    <property type="entry name" value="P-loop containing nucleoside triphosphate hydrolases"/>
    <property type="match status" value="1"/>
</dbReference>
<evidence type="ECO:0000313" key="4">
    <source>
        <dbReference type="Proteomes" id="UP000807025"/>
    </source>
</evidence>
<feature type="coiled-coil region" evidence="1">
    <location>
        <begin position="219"/>
        <end position="326"/>
    </location>
</feature>
<accession>A0A9P5ZLA5</accession>
<dbReference type="Gene3D" id="3.40.50.300">
    <property type="entry name" value="P-loop containing nucleotide triphosphate hydrolases"/>
    <property type="match status" value="1"/>
</dbReference>
<reference evidence="3" key="1">
    <citation type="submission" date="2020-11" db="EMBL/GenBank/DDBJ databases">
        <authorList>
            <consortium name="DOE Joint Genome Institute"/>
            <person name="Ahrendt S."/>
            <person name="Riley R."/>
            <person name="Andreopoulos W."/>
            <person name="Labutti K."/>
            <person name="Pangilinan J."/>
            <person name="Ruiz-Duenas F.J."/>
            <person name="Barrasa J.M."/>
            <person name="Sanchez-Garcia M."/>
            <person name="Camarero S."/>
            <person name="Miyauchi S."/>
            <person name="Serrano A."/>
            <person name="Linde D."/>
            <person name="Babiker R."/>
            <person name="Drula E."/>
            <person name="Ayuso-Fernandez I."/>
            <person name="Pacheco R."/>
            <person name="Padilla G."/>
            <person name="Ferreira P."/>
            <person name="Barriuso J."/>
            <person name="Kellner H."/>
            <person name="Castanera R."/>
            <person name="Alfaro M."/>
            <person name="Ramirez L."/>
            <person name="Pisabarro A.G."/>
            <person name="Kuo A."/>
            <person name="Tritt A."/>
            <person name="Lipzen A."/>
            <person name="He G."/>
            <person name="Yan M."/>
            <person name="Ng V."/>
            <person name="Cullen D."/>
            <person name="Martin F."/>
            <person name="Rosso M.-N."/>
            <person name="Henrissat B."/>
            <person name="Hibbett D."/>
            <person name="Martinez A.T."/>
            <person name="Grigoriev I.V."/>
        </authorList>
    </citation>
    <scope>NUCLEOTIDE SEQUENCE</scope>
    <source>
        <strain evidence="3">ATCC 90797</strain>
    </source>
</reference>
<dbReference type="InterPro" id="IPR006073">
    <property type="entry name" value="GTP-bd"/>
</dbReference>
<feature type="domain" description="G" evidence="2">
    <location>
        <begin position="11"/>
        <end position="86"/>
    </location>
</feature>
<keyword evidence="4" id="KW-1185">Reference proteome</keyword>
<evidence type="ECO:0000313" key="3">
    <source>
        <dbReference type="EMBL" id="KAF9490362.1"/>
    </source>
</evidence>
<sequence length="359" mass="40295">MQRNPQPDVLVAIMGATGSGKTTFVNEASGGDLTVGAGLRSCTSDVQLCKPFEVDQRRVILVDTPGFDDTTKSDTDILSMIAAFLNASYKQGVKLAGIIYMHRISDVRMGGISSRNFRMLRHLCGDTTLKNLVIVTNRWEEVLLSVGEAREAELASQDIFFKPALDKGAKLLRHTNNVDSAMNILRYTIRNTPLPLKIQTEMVDEGKDLDDTTAGAEVHAEMKRLMKKHEEDLRELKAEMDEAVRRKDEETRQELSSEMTKLRNETNQVKLDAQAMTSKYDLERKKLEAQMQQNAEAAKKEQARLTKEYEEKLRQVEQKIREGGNAKEILELHKQILQLEQRIAMGQSDGGSSGPCVIL</sequence>
<keyword evidence="1" id="KW-0175">Coiled coil</keyword>
<dbReference type="Proteomes" id="UP000807025">
    <property type="component" value="Unassembled WGS sequence"/>
</dbReference>
<comment type="caution">
    <text evidence="3">The sequence shown here is derived from an EMBL/GenBank/DDBJ whole genome shotgun (WGS) entry which is preliminary data.</text>
</comment>
<evidence type="ECO:0000256" key="1">
    <source>
        <dbReference type="SAM" id="Coils"/>
    </source>
</evidence>
<organism evidence="3 4">
    <name type="scientific">Pleurotus eryngii</name>
    <name type="common">Boletus of the steppes</name>
    <dbReference type="NCBI Taxonomy" id="5323"/>
    <lineage>
        <taxon>Eukaryota</taxon>
        <taxon>Fungi</taxon>
        <taxon>Dikarya</taxon>
        <taxon>Basidiomycota</taxon>
        <taxon>Agaricomycotina</taxon>
        <taxon>Agaricomycetes</taxon>
        <taxon>Agaricomycetidae</taxon>
        <taxon>Agaricales</taxon>
        <taxon>Pleurotineae</taxon>
        <taxon>Pleurotaceae</taxon>
        <taxon>Pleurotus</taxon>
    </lineage>
</organism>
<dbReference type="Pfam" id="PF01926">
    <property type="entry name" value="MMR_HSR1"/>
    <property type="match status" value="1"/>
</dbReference>
<name>A0A9P5ZLA5_PLEER</name>
<evidence type="ECO:0000259" key="2">
    <source>
        <dbReference type="Pfam" id="PF01926"/>
    </source>
</evidence>
<dbReference type="AlphaFoldDB" id="A0A9P5ZLA5"/>